<name>A0A2R6NRV9_9APHY</name>
<dbReference type="InterPro" id="IPR031728">
    <property type="entry name" value="GlcAase_C"/>
</dbReference>
<dbReference type="OrthoDB" id="2831684at2759"/>
<dbReference type="AlphaFoldDB" id="A0A2R6NRV9"/>
<dbReference type="InterPro" id="IPR052974">
    <property type="entry name" value="GH79_Enzymes"/>
</dbReference>
<dbReference type="Proteomes" id="UP000186601">
    <property type="component" value="Unassembled WGS sequence"/>
</dbReference>
<reference evidence="2 3" key="1">
    <citation type="submission" date="2018-02" db="EMBL/GenBank/DDBJ databases">
        <title>Genome sequence of the basidiomycete white-rot fungus Phlebia centrifuga.</title>
        <authorList>
            <person name="Granchi Z."/>
            <person name="Peng M."/>
            <person name="de Vries R.P."/>
            <person name="Hilden K."/>
            <person name="Makela M.R."/>
            <person name="Grigoriev I."/>
            <person name="Riley R."/>
        </authorList>
    </citation>
    <scope>NUCLEOTIDE SEQUENCE [LARGE SCALE GENOMIC DNA]</scope>
    <source>
        <strain evidence="2 3">FBCC195</strain>
    </source>
</reference>
<proteinExistence type="predicted"/>
<dbReference type="PANTHER" id="PTHR36183:SF2">
    <property type="entry name" value="BETA-GLUCURONIDASE C-TERMINAL DOMAIN-CONTAINING PROTEIN"/>
    <property type="match status" value="1"/>
</dbReference>
<dbReference type="EMBL" id="MLYV02000883">
    <property type="protein sequence ID" value="PSR75565.1"/>
    <property type="molecule type" value="Genomic_DNA"/>
</dbReference>
<sequence>MPTIIGQYDLWYPVPTDRYGSARASPSFVAYLLIAEAVGSSAQTQLTLLPSPPSHPQLAAYAIWDPVVRPSGPARLALLNLAVRNVTASEEEKAEVAVSVDLSGWASEGNGVKLKRMTAPGLDSKDSGSVTWAGQSYENGTASGVEMIEVSQDGKVTIEGSEAVLVFF</sequence>
<evidence type="ECO:0000313" key="3">
    <source>
        <dbReference type="Proteomes" id="UP000186601"/>
    </source>
</evidence>
<evidence type="ECO:0000259" key="1">
    <source>
        <dbReference type="Pfam" id="PF16862"/>
    </source>
</evidence>
<protein>
    <recommendedName>
        <fullName evidence="1">Beta-glucuronidase C-terminal domain-containing protein</fullName>
    </recommendedName>
</protein>
<evidence type="ECO:0000313" key="2">
    <source>
        <dbReference type="EMBL" id="PSR75565.1"/>
    </source>
</evidence>
<organism evidence="2 3">
    <name type="scientific">Hermanssonia centrifuga</name>
    <dbReference type="NCBI Taxonomy" id="98765"/>
    <lineage>
        <taxon>Eukaryota</taxon>
        <taxon>Fungi</taxon>
        <taxon>Dikarya</taxon>
        <taxon>Basidiomycota</taxon>
        <taxon>Agaricomycotina</taxon>
        <taxon>Agaricomycetes</taxon>
        <taxon>Polyporales</taxon>
        <taxon>Meruliaceae</taxon>
        <taxon>Hermanssonia</taxon>
    </lineage>
</organism>
<comment type="caution">
    <text evidence="2">The sequence shown here is derived from an EMBL/GenBank/DDBJ whole genome shotgun (WGS) entry which is preliminary data.</text>
</comment>
<keyword evidence="3" id="KW-1185">Reference proteome</keyword>
<accession>A0A2R6NRV9</accession>
<dbReference type="PANTHER" id="PTHR36183">
    <property type="entry name" value="BETA-GLUCURONIDASE"/>
    <property type="match status" value="1"/>
</dbReference>
<feature type="domain" description="Beta-glucuronidase C-terminal" evidence="1">
    <location>
        <begin position="60"/>
        <end position="165"/>
    </location>
</feature>
<gene>
    <name evidence="2" type="ORF">PHLCEN_2v9045</name>
</gene>
<dbReference type="Pfam" id="PF16862">
    <property type="entry name" value="Glyco_hydro_79C"/>
    <property type="match status" value="1"/>
</dbReference>